<reference evidence="2 3" key="1">
    <citation type="submission" date="2017-10" db="EMBL/GenBank/DDBJ databases">
        <title>Whole genome of Pedobacter ginsengisoli T01R-27 isolated from tomato rhizosphere.</title>
        <authorList>
            <person name="Weon H.-Y."/>
            <person name="Lee S.A."/>
            <person name="Sang M.K."/>
            <person name="Song J."/>
        </authorList>
    </citation>
    <scope>NUCLEOTIDE SEQUENCE [LARGE SCALE GENOMIC DNA]</scope>
    <source>
        <strain evidence="2 3">T01R-27</strain>
    </source>
</reference>
<evidence type="ECO:0000313" key="3">
    <source>
        <dbReference type="Proteomes" id="UP000223749"/>
    </source>
</evidence>
<dbReference type="KEGG" id="pgs:CPT03_13635"/>
<organism evidence="2 3">
    <name type="scientific">Pedobacter ginsengisoli</name>
    <dbReference type="NCBI Taxonomy" id="363852"/>
    <lineage>
        <taxon>Bacteria</taxon>
        <taxon>Pseudomonadati</taxon>
        <taxon>Bacteroidota</taxon>
        <taxon>Sphingobacteriia</taxon>
        <taxon>Sphingobacteriales</taxon>
        <taxon>Sphingobacteriaceae</taxon>
        <taxon>Pedobacter</taxon>
    </lineage>
</organism>
<dbReference type="Pfam" id="PF18657">
    <property type="entry name" value="YDG"/>
    <property type="match status" value="28"/>
</dbReference>
<dbReference type="InterPro" id="IPR002126">
    <property type="entry name" value="Cadherin-like_dom"/>
</dbReference>
<dbReference type="Gene3D" id="2.60.40.60">
    <property type="entry name" value="Cadherins"/>
    <property type="match status" value="1"/>
</dbReference>
<dbReference type="RefSeq" id="WP_099439363.1">
    <property type="nucleotide sequence ID" value="NZ_CP024091.1"/>
</dbReference>
<name>A0A2D1U755_9SPHI</name>
<dbReference type="SUPFAM" id="SSF49313">
    <property type="entry name" value="Cadherin-like"/>
    <property type="match status" value="1"/>
</dbReference>
<dbReference type="InterPro" id="IPR015919">
    <property type="entry name" value="Cadherin-like_sf"/>
</dbReference>
<accession>A0A2D1U755</accession>
<sequence>MKTSTGTFLLRIALTLSMVFCINFFSYAQCTLGAGDLVFTGYNQLDDGTDGTSTDDSFSFLLLKDIPAGQEIFFTDLGWTGSSFQTASNAPSDAVLKWTADVAYPAGTEIIVYCKYTLVAKDINDNTRGTITVAQSSYNTSSGAVSPQEQMSLAEFSGDQLFAFTNSIATPNFLAGMSINKPVVSQWEASLSPTAFGADKSVLPSALNSGAQKLAISFADPGDPFVNAAPVARYKREDIGNATGLPSELLTKINDPSKWEIRSDGYHYNPLFSAATPIVVTGIHITAQPVNRTNLCPGSATSFSITASEVCSYQWEVSDDGTTFTPIVASGIYSGVTTATLSISNITGLSTKKYRVKVSGVNGTTSDIVNFTLVNPVITFNPGPLPQATPNIAYTTTVQVTSGGNGTFTFSLESGALPDGLTLNTATGEISGTPSMGGQFNFVIKATDNCSTPNTGTQSYSIIVGTIDQSITLTDYTKTYGDGTFTLPLNSSADLPVTYTSSAPTVATVVGNTVTIIGAGSTNITATQAGNTSYNPAPMVEKTITVDKKNITLVLSATPSITKAYDGNTTATLLPANYTLTGLIGTDAVTVSGTASYDTNTKGTGKTITAGTFVLDGADKDNYSLSTTTATTTGEITAAPLTLALNATPLISKVYDGNTTATLVPANYTLTGVLGTDAVTVSGMASYDTNTKGTGKTITANTFVLDGADKDNYSLSTTTATTTGDITAAPLTLALNATPSISKVYDGNTTATLLPANYTLTGLIGTDAVTVSGTASYDTNTKGTGKTITANTFVLDGADKDNYSLSTATATTTGDITAAPLTLALNATPLINKVYDGNTTATLLPANYTLTGILGTDAVTVSGMASYDTNTKGTGKTITAGTFVLDGADKDNYSLSTTTATTTGDITAAPLTLALNATPLISKVYDGNTTATLLPANYTLTGVLGTDAVTVSGTASYDTNTKGTGKTITANTFVLDGADKDNYSLSTTTATTTGDITAAPLTLALNATPSISKVYDGNTTATLLPANYTLTGLIGTDAVTVSGTASYDTNTTGTGKTITAGTFVLNGADKDNYSLSTATATTTGDITAAPLTLALNATPLISKVYDGNTTATLLPANYTLTGLIGTDAVTVSGTASYDTNTKGTGKTITAGTFVLDGADKDNYSLSTATATTTGDITAAPLTLALNATPLISKVYDGNTTATLLPANYTLTGLIGTDAVTVSGTASYDTETKGTGKTITAGTFVLDGADKDNYSLSTATATTTGDITAAPLTLALNAMPLISKVYDGNTTATLLPANYTLTGLIGTDAVTVSGTASYDTDVKGTGKTITANTFVLDGADKDNYSLSTTTATTTGDITAAPLTLALNATPSISKVYDGNTTATLVPANYTLTGLIGTDAVTVSGTASYDTNTKGTGKTITAGTFVLDGADKDNYSLSTATATTTGDITAAPLTLALNATPLISKVYDGNTTATLLPANYTLTGLIGTDAVTVSGTASYDTDVKGTGKTITANTFVLDGADKDNYSLSTATATTTGDITAAPLTLALNATPSISKVYDGNTTATLLPANYTLTGILGTDAVTVSGMASYDTNTKGTGKTITAGTFVLDGADKDNYSLGTATATTTGDITAAPLTLALNATPSISKVYDGNTTATLLPANYTLTGVLGTDAVTVSGTASYDTNTKGTGKTITANTFVLDGADKDNYSLGTATATTTGDITAAPLTLALNATPLISKVYDSNTTATLLPANYTLTGLIGTDAVTVSGTASYDTETKGTGKTITAGTFVLDGADKDNYSLSTATATTTGDITAAPLTLALNATPLISKVYDGNTTATLLPANYTLTGLIGTDAVTVSGTASYDTDVKGTGKTITANTFVLDGADKDNYSLSTTTATTTGDITTAPLTLALNATPLISKVYDGNTTATLLPANYTLTGVLGTDAVTVSGTASYDTNTKGTGKTITANTFVLDGADKDNYSLSTTTATTTGDITAAPLTLALNATPSISKVYDGNTTATLLPANYTLTGILGTDAVTVSGMASYDTNTKGTGKTITAGTFVLDGADKDNYSLGTATATTTGDITAAPLTLALNATPLISKVYDGNTTATLLPANYTLTGLIGTDAVTVSGTASYDTNTTGTGKTITANTFVLDGADKDNYSLSTTTATTTGDITAAPLTLALNATPSISKVYDGNTTATLLPANYTLTGVLGTDAVTVSGMASYDTNTKGTGKTITANTFVLDGADKDNYSLSTATATTTGDITAAPLTLALNATPLINKVYDGNTTATLVPANYILTGVLGTDAVTVSGTASYDTNTKGTGKTITAGTFVLDGADKDNYSLSTTTATTTGEITAAPLTLALNATPLISKVYDGNTTATLLPANYTLTGVLGTDAVTVSGTASYDTNTKGTGKTITANTFVLDGADKDNYSLSTTTATTTGDITAAPLTLALNATPSISKVYDGNTTATLLPANYTLTGLIGTDAVTVSGTASYDTNTTGTGKTITAGTFVLNGADKDNYSLSTATATTTGDITAAPLTLALNATPLISKVYDGNTTATLLPANYTLTGILGTDAVTVSGMASYDTNTKGTGKTITAGTFVLDGADKDNYSLGTATATTTGDITAAPLTLALNATPSISKVYDGNTTATLLPANYTLTGVLGTDAVTVSGMASYDTETKGTGKTITANTFVLDGADKDNYSLSTATATTTGDITAAPLTLALNATPLISKVYDGNTTATLLPANYTLTGLIGTNAVTVSGTASYDTETKGTGKTITAGTFVLNGADKDNYSLSTATATTTGDITAAPLTLALNATPLISKVYDGNTTATLLPANYTLTGLIGTDAVTVSGTASYDTNTKGTGKTITANTFVLDGADKDNYSLSTATATTTGDITAAPLTLALNATPLISKVYNGNTTATLLPANYTLTGLIGTDAVTVSGTASYDTNTKGTGKTITANTFVLDGADKDNYSLSTTTATTTGDITAAPLTLALNATPLISKVYDGNTTATLLPANYTLTGVLGTDAVTVSGMASYDTNTKGTGKTITANTFVLDGADKDNYSLSTTTASTTGDITPRALMVTAEDQIKFQGTINPPLTVTYSGFINGEGINNLTTPPTATTIANTGSASGNYDIIVSGGIATNYNFNYVKGTLKVVPGKPTDILLAAVPLFENRPVGTKAGTLSSTSENPSAVYTYSLVNGQGDTNNDAFTIIGNQLKSSATFDFETKANYTIRVRSTTQFGQWLEKQINISISDVNETPTLSAIEDQSVCYTTSVQNIPLTGISAGPETAQKTTLTITSSNPNLFQSIAATGTGANENINYRIKNGAIGTATITITVKDNGGTTNGGVDTYSRTFVLTVNPLPVVNISADKGNIIGNSTEVSKGETILLTATGGNSYSWAANGSILSGQHTATLTVRPRETTTYTVTITNANGCTQSGAFTVKVLDDMLKIKATNILTPNRDGYNDLWVVDNIDFYPNNEVKIFDKSGRLLYSKKGYDNSWEGTYNGEALGDGTYYYIIDFGKNKRTFKGFITIIKGK</sequence>
<dbReference type="InterPro" id="IPR041286">
    <property type="entry name" value="MBG_2"/>
</dbReference>
<dbReference type="GO" id="GO:0016020">
    <property type="term" value="C:membrane"/>
    <property type="evidence" value="ECO:0007669"/>
    <property type="project" value="InterPro"/>
</dbReference>
<dbReference type="SUPFAM" id="SSF49373">
    <property type="entry name" value="Invasin/intimin cell-adhesion fragments"/>
    <property type="match status" value="1"/>
</dbReference>
<keyword evidence="3" id="KW-1185">Reference proteome</keyword>
<protein>
    <recommendedName>
        <fullName evidence="1">Cadherin domain-containing protein</fullName>
    </recommendedName>
</protein>
<evidence type="ECO:0000313" key="2">
    <source>
        <dbReference type="EMBL" id="ATP57439.1"/>
    </source>
</evidence>
<dbReference type="Pfam" id="PF13585">
    <property type="entry name" value="CHU_C"/>
    <property type="match status" value="1"/>
</dbReference>
<dbReference type="Gene3D" id="3.30.160.710">
    <property type="match status" value="1"/>
</dbReference>
<dbReference type="Proteomes" id="UP000223749">
    <property type="component" value="Chromosome"/>
</dbReference>
<dbReference type="EMBL" id="CP024091">
    <property type="protein sequence ID" value="ATP57439.1"/>
    <property type="molecule type" value="Genomic_DNA"/>
</dbReference>
<evidence type="ECO:0000259" key="1">
    <source>
        <dbReference type="PROSITE" id="PS50268"/>
    </source>
</evidence>
<dbReference type="OrthoDB" id="355609at2"/>
<dbReference type="InterPro" id="IPR026341">
    <property type="entry name" value="T9SS_type_B"/>
</dbReference>
<dbReference type="InterPro" id="IPR008964">
    <property type="entry name" value="Invasin/intimin_cell_adhesion"/>
</dbReference>
<dbReference type="GO" id="GO:0007156">
    <property type="term" value="P:homophilic cell adhesion via plasma membrane adhesion molecules"/>
    <property type="evidence" value="ECO:0007669"/>
    <property type="project" value="InterPro"/>
</dbReference>
<dbReference type="CDD" id="cd11304">
    <property type="entry name" value="Cadherin_repeat"/>
    <property type="match status" value="2"/>
</dbReference>
<proteinExistence type="predicted"/>
<dbReference type="NCBIfam" id="TIGR04131">
    <property type="entry name" value="Bac_Flav_CTERM"/>
    <property type="match status" value="1"/>
</dbReference>
<dbReference type="Gene3D" id="2.60.40.10">
    <property type="entry name" value="Immunoglobulins"/>
    <property type="match status" value="2"/>
</dbReference>
<dbReference type="InterPro" id="IPR013783">
    <property type="entry name" value="Ig-like_fold"/>
</dbReference>
<dbReference type="Pfam" id="PF18676">
    <property type="entry name" value="MBG_2"/>
    <property type="match status" value="1"/>
</dbReference>
<dbReference type="PROSITE" id="PS50268">
    <property type="entry name" value="CADHERIN_2"/>
    <property type="match status" value="1"/>
</dbReference>
<dbReference type="InterPro" id="IPR041248">
    <property type="entry name" value="YDG"/>
</dbReference>
<feature type="domain" description="Cadherin" evidence="1">
    <location>
        <begin position="3164"/>
        <end position="3254"/>
    </location>
</feature>
<gene>
    <name evidence="2" type="ORF">CPT03_13635</name>
</gene>
<dbReference type="GO" id="GO:0005509">
    <property type="term" value="F:calcium ion binding"/>
    <property type="evidence" value="ECO:0007669"/>
    <property type="project" value="InterPro"/>
</dbReference>